<reference evidence="1" key="1">
    <citation type="journal article" date="2019" name="PLoS Negl. Trop. Dis.">
        <title>Revisiting the worldwide diversity of Leptospira species in the environment.</title>
        <authorList>
            <person name="Vincent A.T."/>
            <person name="Schiettekatte O."/>
            <person name="Bourhy P."/>
            <person name="Veyrier F.J."/>
            <person name="Picardeau M."/>
        </authorList>
    </citation>
    <scope>NUCLEOTIDE SEQUENCE [LARGE SCALE GENOMIC DNA]</scope>
    <source>
        <strain evidence="1">201400974</strain>
    </source>
</reference>
<dbReference type="OrthoDB" id="9774579at2"/>
<proteinExistence type="predicted"/>
<dbReference type="RefSeq" id="WP_135764765.1">
    <property type="nucleotide sequence ID" value="NZ_RQHV01000052.1"/>
</dbReference>
<dbReference type="PANTHER" id="PTHR13833:SF71">
    <property type="entry name" value="NHL DOMAIN-CONTAINING PROTEIN"/>
    <property type="match status" value="1"/>
</dbReference>
<dbReference type="PANTHER" id="PTHR13833">
    <property type="match status" value="1"/>
</dbReference>
<dbReference type="AlphaFoldDB" id="A0A4R9LRU7"/>
<dbReference type="EMBL" id="RQHV01000052">
    <property type="protein sequence ID" value="TGN09383.1"/>
    <property type="molecule type" value="Genomic_DNA"/>
</dbReference>
<protein>
    <submittedName>
        <fullName evidence="1">Uncharacterized protein</fullName>
    </submittedName>
</protein>
<evidence type="ECO:0000313" key="2">
    <source>
        <dbReference type="Proteomes" id="UP000298264"/>
    </source>
</evidence>
<dbReference type="Gene3D" id="2.120.10.30">
    <property type="entry name" value="TolB, C-terminal domain"/>
    <property type="match status" value="3"/>
</dbReference>
<dbReference type="SUPFAM" id="SSF63825">
    <property type="entry name" value="YWTD domain"/>
    <property type="match status" value="1"/>
</dbReference>
<organism evidence="1 2">
    <name type="scientific">Leptospira ilyithenensis</name>
    <dbReference type="NCBI Taxonomy" id="2484901"/>
    <lineage>
        <taxon>Bacteria</taxon>
        <taxon>Pseudomonadati</taxon>
        <taxon>Spirochaetota</taxon>
        <taxon>Spirochaetia</taxon>
        <taxon>Leptospirales</taxon>
        <taxon>Leptospiraceae</taxon>
        <taxon>Leptospira</taxon>
    </lineage>
</organism>
<evidence type="ECO:0000313" key="1">
    <source>
        <dbReference type="EMBL" id="TGN09383.1"/>
    </source>
</evidence>
<name>A0A4R9LRU7_9LEPT</name>
<keyword evidence="2" id="KW-1185">Reference proteome</keyword>
<gene>
    <name evidence="1" type="ORF">EHS11_12605</name>
</gene>
<comment type="caution">
    <text evidence="1">The sequence shown here is derived from an EMBL/GenBank/DDBJ whole genome shotgun (WGS) entry which is preliminary data.</text>
</comment>
<sequence>MVNVLEDQLRICWKWKRFYSFAPLLASTLVLNCQSVRFSNVCDPNNKDYTLSILWKAISGDVSPHCGRLLDASLSTSNFKIGGVISGLLTTELVLQNNKSDDIAVEYLGNSFLFPTKTSSYNVTVKSSPLADCIISNGSGKAIADVSNISVSCSLKTLSIAGNVTTIAGNSQGFSNGTGTSALFNMPQGLASDGTNLYIADNQNNNIRKMDLATGLVTSIAGSTSASSGFANGIGTTASFSGPQTIFYDGTNLYISDVLNNLIRKIVLASGEVTTIAGSGASGNIDGIGTNATFANPLGIASDGKNLYITNFALHTIRKIDLATNSVTTIAGIASSPGNTNGNGLSAQLNFPADVVFDGTNLYIADYQNNQIRKMVVSSSTVSTVAGSGTAGASDGTGLSASFNLPQDILMDGTYFYIADRQNNLIRKMEIATGVVTTIAGSGTAGNADGNGTSATFNTPQGITTDGISLYISDSLNHRIRKIQ</sequence>
<dbReference type="InterPro" id="IPR011042">
    <property type="entry name" value="6-blade_b-propeller_TolB-like"/>
</dbReference>
<accession>A0A4R9LRU7</accession>
<dbReference type="Proteomes" id="UP000298264">
    <property type="component" value="Unassembled WGS sequence"/>
</dbReference>